<feature type="transmembrane region" description="Helical" evidence="1">
    <location>
        <begin position="23"/>
        <end position="40"/>
    </location>
</feature>
<dbReference type="AlphaFoldDB" id="A0A1F6VNV8"/>
<accession>A0A1F6VNV8</accession>
<gene>
    <name evidence="2" type="ORF">A3B84_00600</name>
</gene>
<evidence type="ECO:0000313" key="2">
    <source>
        <dbReference type="EMBL" id="OGI71350.1"/>
    </source>
</evidence>
<dbReference type="EMBL" id="MFTY01000015">
    <property type="protein sequence ID" value="OGI71350.1"/>
    <property type="molecule type" value="Genomic_DNA"/>
</dbReference>
<evidence type="ECO:0000256" key="1">
    <source>
        <dbReference type="SAM" id="Phobius"/>
    </source>
</evidence>
<reference evidence="2 3" key="1">
    <citation type="journal article" date="2016" name="Nat. Commun.">
        <title>Thousands of microbial genomes shed light on interconnected biogeochemical processes in an aquifer system.</title>
        <authorList>
            <person name="Anantharaman K."/>
            <person name="Brown C.T."/>
            <person name="Hug L.A."/>
            <person name="Sharon I."/>
            <person name="Castelle C.J."/>
            <person name="Probst A.J."/>
            <person name="Thomas B.C."/>
            <person name="Singh A."/>
            <person name="Wilkins M.J."/>
            <person name="Karaoz U."/>
            <person name="Brodie E.L."/>
            <person name="Williams K.H."/>
            <person name="Hubbard S.S."/>
            <person name="Banfield J.F."/>
        </authorList>
    </citation>
    <scope>NUCLEOTIDE SEQUENCE [LARGE SCALE GENOMIC DNA]</scope>
</reference>
<evidence type="ECO:0000313" key="3">
    <source>
        <dbReference type="Proteomes" id="UP000177112"/>
    </source>
</evidence>
<proteinExistence type="predicted"/>
<name>A0A1F6VNV8_9BACT</name>
<keyword evidence="1" id="KW-1133">Transmembrane helix</keyword>
<organism evidence="2 3">
    <name type="scientific">Candidatus Nomurabacteria bacterium RIFCSPHIGHO2_02_FULL_35_13</name>
    <dbReference type="NCBI Taxonomy" id="1801748"/>
    <lineage>
        <taxon>Bacteria</taxon>
        <taxon>Candidatus Nomuraibacteriota</taxon>
    </lineage>
</organism>
<sequence>MDSDEKLEWTALEYEEKERGNDWFWALGVIVVAGSIASFIYSNYFFGLLLIIGGVLLGAFAIKKPDLVFYELNEKGLKIRNRLFPYKNIKSFWVKIDGEKPLLFIKSERLFMPIISMPVEQDFAEKIKNFMLSKNVSEEEMKEHPSEKIMDSLGF</sequence>
<protein>
    <recommendedName>
        <fullName evidence="4">DUF5673 domain-containing protein</fullName>
    </recommendedName>
</protein>
<comment type="caution">
    <text evidence="2">The sequence shown here is derived from an EMBL/GenBank/DDBJ whole genome shotgun (WGS) entry which is preliminary data.</text>
</comment>
<keyword evidence="1" id="KW-0812">Transmembrane</keyword>
<evidence type="ECO:0008006" key="4">
    <source>
        <dbReference type="Google" id="ProtNLM"/>
    </source>
</evidence>
<keyword evidence="1" id="KW-0472">Membrane</keyword>
<dbReference type="Proteomes" id="UP000177112">
    <property type="component" value="Unassembled WGS sequence"/>
</dbReference>
<feature type="transmembrane region" description="Helical" evidence="1">
    <location>
        <begin position="46"/>
        <end position="62"/>
    </location>
</feature>